<evidence type="ECO:0000256" key="14">
    <source>
        <dbReference type="ARBA" id="ARBA00023128"/>
    </source>
</evidence>
<reference evidence="21" key="1">
    <citation type="submission" date="2014-02" db="EMBL/GenBank/DDBJ databases">
        <authorList>
            <person name="Genoscope - CEA"/>
        </authorList>
    </citation>
    <scope>NUCLEOTIDE SEQUENCE</scope>
    <source>
        <strain evidence="21">LS3</strain>
    </source>
</reference>
<evidence type="ECO:0000256" key="4">
    <source>
        <dbReference type="ARBA" id="ARBA00021096"/>
    </source>
</evidence>
<reference evidence="21" key="2">
    <citation type="submission" date="2014-06" db="EMBL/GenBank/DDBJ databases">
        <title>The complete genome of Blastobotrys (Arxula) adeninivorans LS3 - a yeast of biotechnological interest.</title>
        <authorList>
            <person name="Kunze G."/>
            <person name="Gaillardin C."/>
            <person name="Czernicka M."/>
            <person name="Durrens P."/>
            <person name="Martin T."/>
            <person name="Boer E."/>
            <person name="Gabaldon T."/>
            <person name="Cruz J."/>
            <person name="Talla E."/>
            <person name="Marck C."/>
            <person name="Goffeau A."/>
            <person name="Barbe V."/>
            <person name="Baret P."/>
            <person name="Baronian K."/>
            <person name="Beier S."/>
            <person name="Bleykasten C."/>
            <person name="Bode R."/>
            <person name="Casaregola S."/>
            <person name="Despons L."/>
            <person name="Fairhead C."/>
            <person name="Giersberg M."/>
            <person name="Gierski P."/>
            <person name="Hahnel U."/>
            <person name="Hartmann A."/>
            <person name="Jankowska D."/>
            <person name="Jubin C."/>
            <person name="Jung P."/>
            <person name="Lafontaine I."/>
            <person name="Leh-Louis V."/>
            <person name="Lemaire M."/>
            <person name="Marcet-Houben M."/>
            <person name="Mascher M."/>
            <person name="Morel G."/>
            <person name="Richard G.-F."/>
            <person name="Riechen J."/>
            <person name="Sacerdot C."/>
            <person name="Sarkar A."/>
            <person name="Savel G."/>
            <person name="Schacherer J."/>
            <person name="Sherman D."/>
            <person name="Straub M.-L."/>
            <person name="Stein N."/>
            <person name="Thierry A."/>
            <person name="Trautwein-Schult A."/>
            <person name="Westhof E."/>
            <person name="Worch S."/>
            <person name="Dujon B."/>
            <person name="Souciet J.-L."/>
            <person name="Wincker P."/>
            <person name="Scholz U."/>
            <person name="Neuveglise N."/>
        </authorList>
    </citation>
    <scope>NUCLEOTIDE SEQUENCE</scope>
    <source>
        <strain evidence="21">LS3</strain>
    </source>
</reference>
<dbReference type="InterPro" id="IPR018393">
    <property type="entry name" value="NADHpl_OxRdtase_5_subgr"/>
</dbReference>
<feature type="transmembrane region" description="Helical" evidence="17">
    <location>
        <begin position="176"/>
        <end position="194"/>
    </location>
</feature>
<feature type="transmembrane region" description="Helical" evidence="17">
    <location>
        <begin position="273"/>
        <end position="294"/>
    </location>
</feature>
<feature type="transmembrane region" description="Helical" evidence="17">
    <location>
        <begin position="200"/>
        <end position="222"/>
    </location>
</feature>
<keyword evidence="12 17" id="KW-0520">NAD</keyword>
<accession>A0A060RCS4</accession>
<evidence type="ECO:0000256" key="5">
    <source>
        <dbReference type="ARBA" id="ARBA00022448"/>
    </source>
</evidence>
<feature type="transmembrane region" description="Helical" evidence="17">
    <location>
        <begin position="363"/>
        <end position="383"/>
    </location>
</feature>
<evidence type="ECO:0000256" key="10">
    <source>
        <dbReference type="ARBA" id="ARBA00022982"/>
    </source>
</evidence>
<evidence type="ECO:0000256" key="17">
    <source>
        <dbReference type="RuleBase" id="RU003404"/>
    </source>
</evidence>
<keyword evidence="15 17" id="KW-0472">Membrane</keyword>
<evidence type="ECO:0000256" key="1">
    <source>
        <dbReference type="ARBA" id="ARBA00003257"/>
    </source>
</evidence>
<evidence type="ECO:0000313" key="21">
    <source>
        <dbReference type="EMBL" id="CDN40851.1"/>
    </source>
</evidence>
<feature type="domain" description="NADH-Ubiquinone oxidoreductase (complex I) chain 5 N-terminal" evidence="19">
    <location>
        <begin position="64"/>
        <end position="114"/>
    </location>
</feature>
<feature type="domain" description="NADH:quinone oxidoreductase/Mrp antiporter transmembrane" evidence="18">
    <location>
        <begin position="131"/>
        <end position="418"/>
    </location>
</feature>
<dbReference type="InterPro" id="IPR001516">
    <property type="entry name" value="Proton_antipo_N"/>
</dbReference>
<evidence type="ECO:0000256" key="15">
    <source>
        <dbReference type="ARBA" id="ARBA00023136"/>
    </source>
</evidence>
<evidence type="ECO:0000256" key="9">
    <source>
        <dbReference type="ARBA" id="ARBA00022967"/>
    </source>
</evidence>
<feature type="transmembrane region" description="Helical" evidence="17">
    <location>
        <begin position="243"/>
        <end position="261"/>
    </location>
</feature>
<keyword evidence="7 17" id="KW-0812">Transmembrane</keyword>
<feature type="transmembrane region" description="Helical" evidence="17">
    <location>
        <begin position="301"/>
        <end position="321"/>
    </location>
</feature>
<keyword evidence="14 17" id="KW-0496">Mitochondrion</keyword>
<comment type="catalytic activity">
    <reaction evidence="16 17">
        <text>a ubiquinone + NADH + 5 H(+)(in) = a ubiquinol + NAD(+) + 4 H(+)(out)</text>
        <dbReference type="Rhea" id="RHEA:29091"/>
        <dbReference type="Rhea" id="RHEA-COMP:9565"/>
        <dbReference type="Rhea" id="RHEA-COMP:9566"/>
        <dbReference type="ChEBI" id="CHEBI:15378"/>
        <dbReference type="ChEBI" id="CHEBI:16389"/>
        <dbReference type="ChEBI" id="CHEBI:17976"/>
        <dbReference type="ChEBI" id="CHEBI:57540"/>
        <dbReference type="ChEBI" id="CHEBI:57945"/>
        <dbReference type="EC" id="7.1.1.2"/>
    </reaction>
</comment>
<evidence type="ECO:0000256" key="12">
    <source>
        <dbReference type="ARBA" id="ARBA00023027"/>
    </source>
</evidence>
<dbReference type="InterPro" id="IPR003945">
    <property type="entry name" value="NU5C-like"/>
</dbReference>
<evidence type="ECO:0000256" key="13">
    <source>
        <dbReference type="ARBA" id="ARBA00023075"/>
    </source>
</evidence>
<dbReference type="Pfam" id="PF00361">
    <property type="entry name" value="Proton_antipo_M"/>
    <property type="match status" value="1"/>
</dbReference>
<dbReference type="GO" id="GO:0005743">
    <property type="term" value="C:mitochondrial inner membrane"/>
    <property type="evidence" value="ECO:0007669"/>
    <property type="project" value="UniProtKB-SubCell"/>
</dbReference>
<feature type="transmembrane region" description="Helical" evidence="17">
    <location>
        <begin position="135"/>
        <end position="155"/>
    </location>
</feature>
<dbReference type="GO" id="GO:0015990">
    <property type="term" value="P:electron transport coupled proton transport"/>
    <property type="evidence" value="ECO:0007669"/>
    <property type="project" value="TreeGrafter"/>
</dbReference>
<comment type="function">
    <text evidence="1">Core subunit of the mitochondrial membrane respiratory chain NADH dehydrogenase (Complex I) that is believed to belong to the minimal assembly required for catalysis. Complex I functions in the transfer of electrons from NADH to the respiratory chain. The immediate electron acceptor for the enzyme is believed to be ubiquinone.</text>
</comment>
<evidence type="ECO:0000256" key="3">
    <source>
        <dbReference type="ARBA" id="ARBA00012944"/>
    </source>
</evidence>
<name>A0A060RCS4_BLAAD</name>
<sequence length="667" mass="75389">MILLIIMLPIIGSLISGLLGRYIGYIISRQLATLCIIISCLLSYYLYIDVMIFNNIYTTNIGKWIHIEHIEVDWGFIIDELAVSLLIPIVTISSLVHIYANGYMSHDPHQSRFFSILSMFTGFMIILVTGNNYVIMFLGWELIGVASYLLISFWYTGISNVKSGLSALLMNKFGDTFITIGLFILLYTFGSLNYSTIYSLSVYINTDILNIIMICLLIGCAAKSAQLGLHNWLLHSMAGPTPVSALLHAACLVCAGVYLLLRSSYILEYTPIVLLYILWLGGLTTIIAGLIAIVSNDLKKIIALSTMSQLGLMFVAIGISNYNISLFHLFNHAMFKALLFMSAGSIIHSIMYDTQDIRNYGGLTRWLPITYVCILIASLSLMATPGLTGFYSKDIIIESTYGVYNISGYIVYIFSVISATLTTLYSFRLIYYVFYNVPNANKYSYHTVHESGSYMIIPMIILAIASILVGYIFKDLYIGLGSPFNSLFTHPNNLSIVDTEFSLPTYIKLLPTILTIISVCSVLYIYEYHYNLLYTFNNKLLRSLYTFGSNRFMTDQLLNNIIVRYILNLSLSFNHFIDKGILHILGPTGIFNTLNIMSYKLISLSTNIYNNNKLNNNNNNNNLNHDLISRTGIRHYTTYFLSTLLFILLAYNFNTYLIILFILLLFI</sequence>
<dbReference type="GO" id="GO:0008137">
    <property type="term" value="F:NADH dehydrogenase (ubiquinone) activity"/>
    <property type="evidence" value="ECO:0007669"/>
    <property type="project" value="UniProtKB-EC"/>
</dbReference>
<feature type="domain" description="NADH dehydrogenase subunit 5 C-terminal" evidence="20">
    <location>
        <begin position="425"/>
        <end position="607"/>
    </location>
</feature>
<comment type="function">
    <text evidence="17">Core subunit of the mitochondrial membrane respiratory chain NADH dehydrogenase (Complex I) which catalyzes electron transfer from NADH through the respiratory chain, using ubiquinone as an electron acceptor. Essential for the catalytic activity and assembly of complex I.</text>
</comment>
<protein>
    <recommendedName>
        <fullName evidence="4 17">NADH-ubiquinone oxidoreductase chain 5</fullName>
        <ecNumber evidence="3 17">7.1.1.2</ecNumber>
    </recommendedName>
</protein>
<keyword evidence="13 17" id="KW-0830">Ubiquinone</keyword>
<evidence type="ECO:0000259" key="20">
    <source>
        <dbReference type="Pfam" id="PF06455"/>
    </source>
</evidence>
<dbReference type="NCBIfam" id="NF005141">
    <property type="entry name" value="PRK06590.1"/>
    <property type="match status" value="1"/>
</dbReference>
<dbReference type="NCBIfam" id="TIGR01974">
    <property type="entry name" value="NDH_I_L"/>
    <property type="match status" value="1"/>
</dbReference>
<geneLocation type="mitochondrion" evidence="21"/>
<keyword evidence="5 17" id="KW-0813">Transport</keyword>
<comment type="similarity">
    <text evidence="17">Belongs to the complex I subunit 5 family.</text>
</comment>
<evidence type="ECO:0000259" key="18">
    <source>
        <dbReference type="Pfam" id="PF00361"/>
    </source>
</evidence>
<dbReference type="InterPro" id="IPR010934">
    <property type="entry name" value="NADH_DH_su5_C"/>
</dbReference>
<dbReference type="PANTHER" id="PTHR42829">
    <property type="entry name" value="NADH-UBIQUINONE OXIDOREDUCTASE CHAIN 5"/>
    <property type="match status" value="1"/>
</dbReference>
<dbReference type="EC" id="7.1.1.2" evidence="3 17"/>
<feature type="transmembrane region" description="Helical" evidence="17">
    <location>
        <begin position="6"/>
        <end position="24"/>
    </location>
</feature>
<evidence type="ECO:0000256" key="11">
    <source>
        <dbReference type="ARBA" id="ARBA00022989"/>
    </source>
</evidence>
<feature type="transmembrane region" description="Helical" evidence="17">
    <location>
        <begin position="639"/>
        <end position="666"/>
    </location>
</feature>
<gene>
    <name evidence="21" type="primary">nd5</name>
    <name evidence="21" type="ORF">GNLVRS02_ARAD0ZZ00748g</name>
</gene>
<comment type="subcellular location">
    <subcellularLocation>
        <location evidence="2">Mitochondrion inner membrane</location>
        <topology evidence="2">Multi-pass membrane protein</topology>
    </subcellularLocation>
</comment>
<keyword evidence="11 17" id="KW-1133">Transmembrane helix</keyword>
<feature type="transmembrane region" description="Helical" evidence="17">
    <location>
        <begin position="81"/>
        <end position="100"/>
    </location>
</feature>
<proteinExistence type="inferred from homology"/>
<feature type="transmembrane region" description="Helical" evidence="17">
    <location>
        <begin position="31"/>
        <end position="48"/>
    </location>
</feature>
<feature type="transmembrane region" description="Helical" evidence="17">
    <location>
        <begin position="506"/>
        <end position="526"/>
    </location>
</feature>
<feature type="transmembrane region" description="Helical" evidence="17">
    <location>
        <begin position="112"/>
        <end position="129"/>
    </location>
</feature>
<evidence type="ECO:0000256" key="8">
    <source>
        <dbReference type="ARBA" id="ARBA00022792"/>
    </source>
</evidence>
<organism evidence="21">
    <name type="scientific">Blastobotrys adeninivorans</name>
    <name type="common">Yeast</name>
    <name type="synonym">Arxula adeninivorans</name>
    <dbReference type="NCBI Taxonomy" id="409370"/>
    <lineage>
        <taxon>Eukaryota</taxon>
        <taxon>Fungi</taxon>
        <taxon>Dikarya</taxon>
        <taxon>Ascomycota</taxon>
        <taxon>Saccharomycotina</taxon>
        <taxon>Dipodascomycetes</taxon>
        <taxon>Dipodascales</taxon>
        <taxon>Trichomonascaceae</taxon>
        <taxon>Blastobotrys</taxon>
    </lineage>
</organism>
<dbReference type="GO" id="GO:0003954">
    <property type="term" value="F:NADH dehydrogenase activity"/>
    <property type="evidence" value="ECO:0007669"/>
    <property type="project" value="TreeGrafter"/>
</dbReference>
<dbReference type="Pfam" id="PF00662">
    <property type="entry name" value="Proton_antipo_N"/>
    <property type="match status" value="1"/>
</dbReference>
<keyword evidence="6" id="KW-0679">Respiratory chain</keyword>
<keyword evidence="10" id="KW-0249">Electron transport</keyword>
<evidence type="ECO:0000256" key="2">
    <source>
        <dbReference type="ARBA" id="ARBA00004448"/>
    </source>
</evidence>
<dbReference type="PANTHER" id="PTHR42829:SF2">
    <property type="entry name" value="NADH-UBIQUINONE OXIDOREDUCTASE CHAIN 5"/>
    <property type="match status" value="1"/>
</dbReference>
<dbReference type="EMBL" id="HG937690">
    <property type="protein sequence ID" value="CDN40851.1"/>
    <property type="molecule type" value="Genomic_DNA"/>
</dbReference>
<keyword evidence="8" id="KW-0999">Mitochondrion inner membrane</keyword>
<keyword evidence="9" id="KW-1278">Translocase</keyword>
<dbReference type="Pfam" id="PF06455">
    <property type="entry name" value="NADH5_C"/>
    <property type="match status" value="1"/>
</dbReference>
<dbReference type="PRINTS" id="PR01434">
    <property type="entry name" value="NADHDHGNASE5"/>
</dbReference>
<evidence type="ECO:0000256" key="7">
    <source>
        <dbReference type="ARBA" id="ARBA00022692"/>
    </source>
</evidence>
<evidence type="ECO:0000259" key="19">
    <source>
        <dbReference type="Pfam" id="PF00662"/>
    </source>
</evidence>
<feature type="transmembrane region" description="Helical" evidence="17">
    <location>
        <begin position="409"/>
        <end position="434"/>
    </location>
</feature>
<evidence type="ECO:0000256" key="16">
    <source>
        <dbReference type="ARBA" id="ARBA00049551"/>
    </source>
</evidence>
<dbReference type="InterPro" id="IPR001750">
    <property type="entry name" value="ND/Mrp_TM"/>
</dbReference>
<feature type="transmembrane region" description="Helical" evidence="17">
    <location>
        <begin position="454"/>
        <end position="473"/>
    </location>
</feature>
<dbReference type="AlphaFoldDB" id="A0A060RCS4"/>
<evidence type="ECO:0000256" key="6">
    <source>
        <dbReference type="ARBA" id="ARBA00022660"/>
    </source>
</evidence>
<dbReference type="GO" id="GO:0042773">
    <property type="term" value="P:ATP synthesis coupled electron transport"/>
    <property type="evidence" value="ECO:0007669"/>
    <property type="project" value="InterPro"/>
</dbReference>